<dbReference type="Pfam" id="PF00877">
    <property type="entry name" value="NLPC_P60"/>
    <property type="match status" value="1"/>
</dbReference>
<keyword evidence="4" id="KW-0788">Thiol protease</keyword>
<dbReference type="InterPro" id="IPR038765">
    <property type="entry name" value="Papain-like_cys_pep_sf"/>
</dbReference>
<dbReference type="PROSITE" id="PS51257">
    <property type="entry name" value="PROKAR_LIPOPROTEIN"/>
    <property type="match status" value="1"/>
</dbReference>
<protein>
    <submittedName>
        <fullName evidence="7">C40 family peptidase</fullName>
    </submittedName>
</protein>
<feature type="signal peptide" evidence="5">
    <location>
        <begin position="1"/>
        <end position="20"/>
    </location>
</feature>
<reference evidence="7 8" key="1">
    <citation type="submission" date="2023-04" db="EMBL/GenBank/DDBJ databases">
        <title>Tenacibaculum tangerinum sp. nov., isolated from sea tidal flat of South Korea.</title>
        <authorList>
            <person name="Lee S.H."/>
            <person name="Kim J.-J."/>
        </authorList>
    </citation>
    <scope>NUCLEOTIDE SEQUENCE [LARGE SCALE GENOMIC DNA]</scope>
    <source>
        <strain evidence="7 8">GRR-S3-23</strain>
    </source>
</reference>
<evidence type="ECO:0000256" key="1">
    <source>
        <dbReference type="ARBA" id="ARBA00007074"/>
    </source>
</evidence>
<keyword evidence="5" id="KW-0732">Signal</keyword>
<dbReference type="RefSeq" id="WP_279652879.1">
    <property type="nucleotide sequence ID" value="NZ_CP122539.1"/>
</dbReference>
<feature type="domain" description="NlpC/P60" evidence="6">
    <location>
        <begin position="48"/>
        <end position="175"/>
    </location>
</feature>
<accession>A0ABY8LA53</accession>
<name>A0ABY8LA53_9FLAO</name>
<gene>
    <name evidence="7" type="ORF">P8625_07785</name>
</gene>
<evidence type="ECO:0000256" key="3">
    <source>
        <dbReference type="ARBA" id="ARBA00022801"/>
    </source>
</evidence>
<feature type="chain" id="PRO_5045229816" evidence="5">
    <location>
        <begin position="21"/>
        <end position="175"/>
    </location>
</feature>
<sequence>MIRKLLFVCLFSFLMISCGASKNVSSTYKKTTDTRTLSEKNTSISGEASIADKVVWTAVTYKGVPYRFGGMTKKGMDCSGLIFTSFQQRNVPIGRTSYEMYAQGISIPLREVQRGDLLFFKTSRKRGKINHVGLVTSVTNGDIRFIHSTTSKGVIVTSLYESYWKRAFIKAKRVL</sequence>
<dbReference type="PROSITE" id="PS51935">
    <property type="entry name" value="NLPC_P60"/>
    <property type="match status" value="1"/>
</dbReference>
<evidence type="ECO:0000259" key="6">
    <source>
        <dbReference type="PROSITE" id="PS51935"/>
    </source>
</evidence>
<keyword evidence="8" id="KW-1185">Reference proteome</keyword>
<keyword evidence="3" id="KW-0378">Hydrolase</keyword>
<dbReference type="PANTHER" id="PTHR47053:SF1">
    <property type="entry name" value="MUREIN DD-ENDOPEPTIDASE MEPH-RELATED"/>
    <property type="match status" value="1"/>
</dbReference>
<evidence type="ECO:0000256" key="5">
    <source>
        <dbReference type="SAM" id="SignalP"/>
    </source>
</evidence>
<proteinExistence type="inferred from homology"/>
<dbReference type="EMBL" id="CP122539">
    <property type="protein sequence ID" value="WGH77024.1"/>
    <property type="molecule type" value="Genomic_DNA"/>
</dbReference>
<dbReference type="SUPFAM" id="SSF54001">
    <property type="entry name" value="Cysteine proteinases"/>
    <property type="match status" value="1"/>
</dbReference>
<dbReference type="InterPro" id="IPR000064">
    <property type="entry name" value="NLP_P60_dom"/>
</dbReference>
<organism evidence="7 8">
    <name type="scientific">Tenacibaculum tangerinum</name>
    <dbReference type="NCBI Taxonomy" id="3038772"/>
    <lineage>
        <taxon>Bacteria</taxon>
        <taxon>Pseudomonadati</taxon>
        <taxon>Bacteroidota</taxon>
        <taxon>Flavobacteriia</taxon>
        <taxon>Flavobacteriales</taxon>
        <taxon>Flavobacteriaceae</taxon>
        <taxon>Tenacibaculum</taxon>
    </lineage>
</organism>
<evidence type="ECO:0000313" key="7">
    <source>
        <dbReference type="EMBL" id="WGH77024.1"/>
    </source>
</evidence>
<keyword evidence="2" id="KW-0645">Protease</keyword>
<comment type="similarity">
    <text evidence="1">Belongs to the peptidase C40 family.</text>
</comment>
<dbReference type="InterPro" id="IPR051202">
    <property type="entry name" value="Peptidase_C40"/>
</dbReference>
<dbReference type="PANTHER" id="PTHR47053">
    <property type="entry name" value="MUREIN DD-ENDOPEPTIDASE MEPH-RELATED"/>
    <property type="match status" value="1"/>
</dbReference>
<dbReference type="Gene3D" id="3.90.1720.10">
    <property type="entry name" value="endopeptidase domain like (from Nostoc punctiforme)"/>
    <property type="match status" value="1"/>
</dbReference>
<evidence type="ECO:0000256" key="4">
    <source>
        <dbReference type="ARBA" id="ARBA00022807"/>
    </source>
</evidence>
<dbReference type="Proteomes" id="UP001232001">
    <property type="component" value="Chromosome"/>
</dbReference>
<evidence type="ECO:0000313" key="8">
    <source>
        <dbReference type="Proteomes" id="UP001232001"/>
    </source>
</evidence>
<evidence type="ECO:0000256" key="2">
    <source>
        <dbReference type="ARBA" id="ARBA00022670"/>
    </source>
</evidence>